<dbReference type="SUPFAM" id="SSF51735">
    <property type="entry name" value="NAD(P)-binding Rossmann-fold domains"/>
    <property type="match status" value="1"/>
</dbReference>
<name>K6YRZ2_9ALTE</name>
<comment type="caution">
    <text evidence="4">The sequence shown here is derived from an EMBL/GenBank/DDBJ whole genome shotgun (WGS) entry which is preliminary data.</text>
</comment>
<proteinExistence type="predicted"/>
<dbReference type="Pfam" id="PF00107">
    <property type="entry name" value="ADH_zinc_N"/>
    <property type="match status" value="1"/>
</dbReference>
<dbReference type="InterPro" id="IPR013149">
    <property type="entry name" value="ADH-like_C"/>
</dbReference>
<dbReference type="GO" id="GO:0016651">
    <property type="term" value="F:oxidoreductase activity, acting on NAD(P)H"/>
    <property type="evidence" value="ECO:0007669"/>
    <property type="project" value="TreeGrafter"/>
</dbReference>
<gene>
    <name evidence="4" type="ORF">GARC_2482</name>
</gene>
<keyword evidence="5" id="KW-1185">Reference proteome</keyword>
<dbReference type="Pfam" id="PF08240">
    <property type="entry name" value="ADH_N"/>
    <property type="match status" value="1"/>
</dbReference>
<dbReference type="InterPro" id="IPR011032">
    <property type="entry name" value="GroES-like_sf"/>
</dbReference>
<reference evidence="4 5" key="1">
    <citation type="journal article" date="2017" name="Antonie Van Leeuwenhoek">
        <title>Rhizobium rhizosphaerae sp. nov., a novel species isolated from rice rhizosphere.</title>
        <authorList>
            <person name="Zhao J.J."/>
            <person name="Zhang J."/>
            <person name="Zhang R.J."/>
            <person name="Zhang C.W."/>
            <person name="Yin H.Q."/>
            <person name="Zhang X.X."/>
        </authorList>
    </citation>
    <scope>NUCLEOTIDE SEQUENCE [LARGE SCALE GENOMIC DNA]</scope>
    <source>
        <strain evidence="4 5">BSs20135</strain>
    </source>
</reference>
<dbReference type="Gene3D" id="3.90.180.10">
    <property type="entry name" value="Medium-chain alcohol dehydrogenases, catalytic domain"/>
    <property type="match status" value="1"/>
</dbReference>
<evidence type="ECO:0000313" key="4">
    <source>
        <dbReference type="EMBL" id="GAC19448.1"/>
    </source>
</evidence>
<protein>
    <submittedName>
        <fullName evidence="4">Quinone oxidoreductase PIG3</fullName>
    </submittedName>
</protein>
<feature type="domain" description="Enoyl reductase (ER)" evidence="3">
    <location>
        <begin position="18"/>
        <end position="333"/>
    </location>
</feature>
<dbReference type="InterPro" id="IPR013154">
    <property type="entry name" value="ADH-like_N"/>
</dbReference>
<evidence type="ECO:0000313" key="5">
    <source>
        <dbReference type="Proteomes" id="UP000006327"/>
    </source>
</evidence>
<dbReference type="SUPFAM" id="SSF50129">
    <property type="entry name" value="GroES-like"/>
    <property type="match status" value="1"/>
</dbReference>
<evidence type="ECO:0000256" key="1">
    <source>
        <dbReference type="ARBA" id="ARBA00022857"/>
    </source>
</evidence>
<dbReference type="SMART" id="SM00829">
    <property type="entry name" value="PKS_ER"/>
    <property type="match status" value="1"/>
</dbReference>
<dbReference type="NCBIfam" id="TIGR02824">
    <property type="entry name" value="quinone_pig3"/>
    <property type="match status" value="1"/>
</dbReference>
<dbReference type="STRING" id="493475.GARC_2482"/>
<dbReference type="CDD" id="cd05276">
    <property type="entry name" value="p53_inducible_oxidoreductase"/>
    <property type="match status" value="1"/>
</dbReference>
<dbReference type="GO" id="GO:0070402">
    <property type="term" value="F:NADPH binding"/>
    <property type="evidence" value="ECO:0007669"/>
    <property type="project" value="TreeGrafter"/>
</dbReference>
<dbReference type="Proteomes" id="UP000006327">
    <property type="component" value="Unassembled WGS sequence"/>
</dbReference>
<dbReference type="AlphaFoldDB" id="K6YRZ2"/>
<dbReference type="PANTHER" id="PTHR48106">
    <property type="entry name" value="QUINONE OXIDOREDUCTASE PIG3-RELATED"/>
    <property type="match status" value="1"/>
</dbReference>
<dbReference type="InterPro" id="IPR014189">
    <property type="entry name" value="Quinone_OxRdtase_PIG3"/>
</dbReference>
<organism evidence="4 5">
    <name type="scientific">Paraglaciecola arctica BSs20135</name>
    <dbReference type="NCBI Taxonomy" id="493475"/>
    <lineage>
        <taxon>Bacteria</taxon>
        <taxon>Pseudomonadati</taxon>
        <taxon>Pseudomonadota</taxon>
        <taxon>Gammaproteobacteria</taxon>
        <taxon>Alteromonadales</taxon>
        <taxon>Alteromonadaceae</taxon>
        <taxon>Paraglaciecola</taxon>
    </lineage>
</organism>
<sequence>MNSSINNSMQYIKHHNGCAPDALEISQTEIPTITSGQVLVKVACFGVNRADTLQRQGKYPAPPGESDILGLEMSGEIVQIHSEQMSPQPFELGDKVFGLVAGGGYAEYVAVNSQHLMAAPANMQMSEVAGIAECFFTAYQAMFIENDLQPKQHVLIHAGASGVGLAAIQLAKRQGCAVAVTASSQAKLDLCKQLGADLVINYQQQDFAQEIAKHWQGCDLIIDFVAGDYLNRNLKLLNMDGNVLYLAMLAGRYADKLDMAMMLGKRATVKGSTLRSRNDQYKSHLIKEFSQTCLSDFANGTLVANIDTEFAAKDAGMAHQRLENNDTMGKLIGCW</sequence>
<accession>K6YRZ2</accession>
<dbReference type="PANTHER" id="PTHR48106:SF18">
    <property type="entry name" value="QUINONE OXIDOREDUCTASE PIG3"/>
    <property type="match status" value="1"/>
</dbReference>
<evidence type="ECO:0000259" key="3">
    <source>
        <dbReference type="SMART" id="SM00829"/>
    </source>
</evidence>
<dbReference type="Gene3D" id="3.40.50.720">
    <property type="entry name" value="NAD(P)-binding Rossmann-like Domain"/>
    <property type="match status" value="1"/>
</dbReference>
<keyword evidence="1" id="KW-0521">NADP</keyword>
<keyword evidence="2" id="KW-0560">Oxidoreductase</keyword>
<dbReference type="eggNOG" id="COG0604">
    <property type="taxonomic scope" value="Bacteria"/>
</dbReference>
<dbReference type="InterPro" id="IPR020843">
    <property type="entry name" value="ER"/>
</dbReference>
<dbReference type="InterPro" id="IPR036291">
    <property type="entry name" value="NAD(P)-bd_dom_sf"/>
</dbReference>
<dbReference type="EMBL" id="BAEO01000031">
    <property type="protein sequence ID" value="GAC19448.1"/>
    <property type="molecule type" value="Genomic_DNA"/>
</dbReference>
<evidence type="ECO:0000256" key="2">
    <source>
        <dbReference type="ARBA" id="ARBA00023002"/>
    </source>
</evidence>